<feature type="transmembrane region" description="Helical" evidence="2">
    <location>
        <begin position="47"/>
        <end position="68"/>
    </location>
</feature>
<proteinExistence type="inferred from homology"/>
<dbReference type="Gene3D" id="1.20.1250.20">
    <property type="entry name" value="MFS general substrate transporter like domains"/>
    <property type="match status" value="1"/>
</dbReference>
<keyword evidence="1" id="KW-1015">Disulfide bond</keyword>
<keyword evidence="2" id="KW-0406">Ion transport</keyword>
<dbReference type="PANTHER" id="PTHR11388">
    <property type="entry name" value="ORGANIC ANION TRANSPORTER"/>
    <property type="match status" value="1"/>
</dbReference>
<feature type="transmembrane region" description="Helical" evidence="2">
    <location>
        <begin position="6"/>
        <end position="35"/>
    </location>
</feature>
<keyword evidence="2" id="KW-0813">Transport</keyword>
<feature type="transmembrane region" description="Helical" evidence="2">
    <location>
        <begin position="74"/>
        <end position="98"/>
    </location>
</feature>
<dbReference type="SUPFAM" id="SSF103473">
    <property type="entry name" value="MFS general substrate transporter"/>
    <property type="match status" value="1"/>
</dbReference>
<organism evidence="3 4">
    <name type="scientific">Wuchereria bancrofti</name>
    <dbReference type="NCBI Taxonomy" id="6293"/>
    <lineage>
        <taxon>Eukaryota</taxon>
        <taxon>Metazoa</taxon>
        <taxon>Ecdysozoa</taxon>
        <taxon>Nematoda</taxon>
        <taxon>Chromadorea</taxon>
        <taxon>Rhabditida</taxon>
        <taxon>Spirurina</taxon>
        <taxon>Spiruromorpha</taxon>
        <taxon>Filarioidea</taxon>
        <taxon>Onchocercidae</taxon>
        <taxon>Wuchereria</taxon>
    </lineage>
</organism>
<dbReference type="GO" id="GO:0043252">
    <property type="term" value="P:sodium-independent organic anion transport"/>
    <property type="evidence" value="ECO:0007669"/>
    <property type="project" value="TreeGrafter"/>
</dbReference>
<feature type="transmembrane region" description="Helical" evidence="2">
    <location>
        <begin position="230"/>
        <end position="250"/>
    </location>
</feature>
<reference evidence="3" key="2">
    <citation type="journal article" date="2016" name="Mol. Ecol.">
        <title>Population genomics of the filarial nematode parasite Wuchereria bancrofti from mosquitoes.</title>
        <authorList>
            <person name="Small S.T."/>
            <person name="Reimer L.J."/>
            <person name="Tisch D.J."/>
            <person name="King C.L."/>
            <person name="Christensen B.M."/>
            <person name="Siba P.M."/>
            <person name="Kazura J.W."/>
            <person name="Serre D."/>
            <person name="Zimmerman P.A."/>
        </authorList>
    </citation>
    <scope>NUCLEOTIDE SEQUENCE</scope>
    <source>
        <strain evidence="3">pt0022</strain>
    </source>
</reference>
<keyword evidence="2" id="KW-0812">Transmembrane</keyword>
<feature type="transmembrane region" description="Helical" evidence="2">
    <location>
        <begin position="468"/>
        <end position="490"/>
    </location>
</feature>
<dbReference type="WBParaSite" id="mrna-Wban_10612">
    <property type="protein sequence ID" value="mrna-Wban_10612"/>
    <property type="gene ID" value="Wban_10612"/>
</dbReference>
<dbReference type="NCBIfam" id="TIGR00805">
    <property type="entry name" value="oat"/>
    <property type="match status" value="1"/>
</dbReference>
<feature type="transmembrane region" description="Helical" evidence="2">
    <location>
        <begin position="618"/>
        <end position="644"/>
    </location>
</feature>
<dbReference type="GO" id="GO:0015347">
    <property type="term" value="F:sodium-independent organic anion transmembrane transporter activity"/>
    <property type="evidence" value="ECO:0007669"/>
    <property type="project" value="TreeGrafter"/>
</dbReference>
<evidence type="ECO:0000256" key="1">
    <source>
        <dbReference type="ARBA" id="ARBA00023157"/>
    </source>
</evidence>
<protein>
    <recommendedName>
        <fullName evidence="2">Solute carrier organic anion transporter family member</fullName>
    </recommendedName>
</protein>
<reference evidence="4" key="3">
    <citation type="submission" date="2024-02" db="UniProtKB">
        <authorList>
            <consortium name="WormBaseParasite"/>
        </authorList>
    </citation>
    <scope>IDENTIFICATION</scope>
    <source>
        <strain evidence="4">pt0022</strain>
    </source>
</reference>
<feature type="transmembrane region" description="Helical" evidence="2">
    <location>
        <begin position="320"/>
        <end position="341"/>
    </location>
</feature>
<evidence type="ECO:0000313" key="4">
    <source>
        <dbReference type="WBParaSite" id="mrna-Wban_10612"/>
    </source>
</evidence>
<keyword evidence="2" id="KW-1133">Transmembrane helix</keyword>
<dbReference type="CDD" id="cd17336">
    <property type="entry name" value="MFS_SLCO_OATP"/>
    <property type="match status" value="1"/>
</dbReference>
<feature type="transmembrane region" description="Helical" evidence="2">
    <location>
        <begin position="656"/>
        <end position="678"/>
    </location>
</feature>
<name>A0AAF5Q6P7_WUCBA</name>
<evidence type="ECO:0000256" key="2">
    <source>
        <dbReference type="RuleBase" id="RU362056"/>
    </source>
</evidence>
<evidence type="ECO:0000313" key="3">
    <source>
        <dbReference type="Proteomes" id="UP000093561"/>
    </source>
</evidence>
<dbReference type="PANTHER" id="PTHR11388:SF150">
    <property type="entry name" value="SOLUTE CARRIER ORGANIC ANION TRANSPORTER FAMILY MEMBER"/>
    <property type="match status" value="1"/>
</dbReference>
<comment type="subcellular location">
    <subcellularLocation>
        <location evidence="2">Cell membrane</location>
        <topology evidence="2">Multi-pass membrane protein</topology>
    </subcellularLocation>
</comment>
<dbReference type="InterPro" id="IPR004156">
    <property type="entry name" value="OATP"/>
</dbReference>
<dbReference type="GO" id="GO:0016323">
    <property type="term" value="C:basolateral plasma membrane"/>
    <property type="evidence" value="ECO:0007669"/>
    <property type="project" value="TreeGrafter"/>
</dbReference>
<comment type="similarity">
    <text evidence="2">Belongs to the organo anion transporter (TC 2.A.60) family.</text>
</comment>
<sequence length="746" mass="83840">MSDQRTVIGFFILFLTVYFLESIGGFFMASVVVSIEKQFQISSRMSGLMVSAGDFGYIPSVVFVSYFGSKGNRARWIGAGSLMIAFANILISMSNFLFPMQNTQLNSKFIESKLISDQSNRIDEIQASTFLNHAETISNVELIPLDEALKTYALNTTLRQFANEKLSSCFLQNNSNQLCAIFFNFLEQLNQPNMTEISNLRILTTSPFSFCNTMFNALRREINKFGCSNRLSNIGPFIMIFAGLLILGVGRTMPYSLGLPLIDDNVKRQNLPLYFAGMFFIRILGPFLGFLIGSIVNNYYYSFDVPAGLTPRDPSWIGRWWAGFLGIGIMMLCPSLALYLYPTCVNYKSDNLNDERYNVAKNNLDDNQTSEIHSLVNERLTVEEKMRHKGLALIDRYATRNEEGNTIVPTSAKAKIIDFISTVKTIMKSPIYVFSMIGRIMDVFAFKGFFIFLPKYLAIQFGLPQHKINLFLGLASLPGLAIGLFIGGLIMRKFKLQGRRAAVYILVCSLIAALFSLQNAMIGCKSVLGLIGNKARLINHNFTTTCNNDCNCIDMPLYPVCNRQREAFYSPCHAGCPLDQTFANPSIHKIFRNCSCSNSINNDVSRDFCNQRICEQKFIWYFINLAFSGIFGGMSIIPAVLIVLRSVPPVDRSISLGFQGFLVSLIATLPSSIFWGWIVDKACIMWNTICGQQFRGACELYDSNKLRLMTHLTYGLMRLVSSIPDIAVCYYAKNLLLIDHGLNEVI</sequence>
<dbReference type="Proteomes" id="UP000093561">
    <property type="component" value="Unassembled WGS sequence"/>
</dbReference>
<dbReference type="InterPro" id="IPR036259">
    <property type="entry name" value="MFS_trans_sf"/>
</dbReference>
<accession>A0AAF5Q6P7</accession>
<feature type="transmembrane region" description="Helical" evidence="2">
    <location>
        <begin position="271"/>
        <end position="300"/>
    </location>
</feature>
<reference evidence="3" key="1">
    <citation type="submission" date="2015-03" db="EMBL/GenBank/DDBJ databases">
        <title>Wuchereria bancrofti Genome Sequencing Papua New Guinea Strain.</title>
        <authorList>
            <person name="Small S.T."/>
            <person name="Serre D."/>
            <person name="Zimmerman P.A."/>
        </authorList>
    </citation>
    <scope>NUCLEOTIDE SEQUENCE [LARGE SCALE GENOMIC DNA]</scope>
    <source>
        <strain evidence="3">pt0022</strain>
    </source>
</reference>
<dbReference type="Pfam" id="PF03137">
    <property type="entry name" value="OATP"/>
    <property type="match status" value="1"/>
</dbReference>
<keyword evidence="2" id="KW-0472">Membrane</keyword>
<comment type="caution">
    <text evidence="2">Lacks conserved residue(s) required for the propagation of feature annotation.</text>
</comment>
<dbReference type="GO" id="GO:0006811">
    <property type="term" value="P:monoatomic ion transport"/>
    <property type="evidence" value="ECO:0007669"/>
    <property type="project" value="UniProtKB-KW"/>
</dbReference>
<dbReference type="AlphaFoldDB" id="A0AAF5Q6P7"/>
<feature type="transmembrane region" description="Helical" evidence="2">
    <location>
        <begin position="431"/>
        <end position="453"/>
    </location>
</feature>